<evidence type="ECO:0000313" key="4">
    <source>
        <dbReference type="EMBL" id="MEM0543408.1"/>
    </source>
</evidence>
<dbReference type="PANTHER" id="PTHR47893:SF1">
    <property type="entry name" value="REGULATORY PROTEIN PCHR"/>
    <property type="match status" value="1"/>
</dbReference>
<evidence type="ECO:0000313" key="5">
    <source>
        <dbReference type="Proteomes" id="UP001460072"/>
    </source>
</evidence>
<dbReference type="PROSITE" id="PS01124">
    <property type="entry name" value="HTH_ARAC_FAMILY_2"/>
    <property type="match status" value="1"/>
</dbReference>
<feature type="domain" description="HTH araC/xylS-type" evidence="3">
    <location>
        <begin position="188"/>
        <end position="285"/>
    </location>
</feature>
<evidence type="ECO:0000256" key="1">
    <source>
        <dbReference type="ARBA" id="ARBA00023015"/>
    </source>
</evidence>
<gene>
    <name evidence="4" type="ORF">WFZ85_12335</name>
</gene>
<dbReference type="PANTHER" id="PTHR47893">
    <property type="entry name" value="REGULATORY PROTEIN PCHR"/>
    <property type="match status" value="1"/>
</dbReference>
<dbReference type="Gene3D" id="1.10.10.60">
    <property type="entry name" value="Homeodomain-like"/>
    <property type="match status" value="2"/>
</dbReference>
<dbReference type="SMART" id="SM00342">
    <property type="entry name" value="HTH_ARAC"/>
    <property type="match status" value="1"/>
</dbReference>
<reference evidence="4 5" key="1">
    <citation type="submission" date="2024-03" db="EMBL/GenBank/DDBJ databases">
        <title>Two novel species of the genus Flavobacterium exhibiting potentially degradation of complex polysaccharides.</title>
        <authorList>
            <person name="Lian X."/>
        </authorList>
    </citation>
    <scope>NUCLEOTIDE SEQUENCE [LARGE SCALE GENOMIC DNA]</scope>
    <source>
        <strain evidence="5">j3</strain>
    </source>
</reference>
<evidence type="ECO:0000256" key="2">
    <source>
        <dbReference type="ARBA" id="ARBA00023163"/>
    </source>
</evidence>
<accession>A0ABU9NBQ3</accession>
<proteinExistence type="predicted"/>
<dbReference type="InterPro" id="IPR053142">
    <property type="entry name" value="PchR_regulatory_protein"/>
</dbReference>
<name>A0ABU9NBQ3_9FLAO</name>
<dbReference type="InterPro" id="IPR009057">
    <property type="entry name" value="Homeodomain-like_sf"/>
</dbReference>
<dbReference type="Proteomes" id="UP001460072">
    <property type="component" value="Unassembled WGS sequence"/>
</dbReference>
<keyword evidence="5" id="KW-1185">Reference proteome</keyword>
<dbReference type="Pfam" id="PF12833">
    <property type="entry name" value="HTH_18"/>
    <property type="match status" value="1"/>
</dbReference>
<dbReference type="RefSeq" id="WP_342696602.1">
    <property type="nucleotide sequence ID" value="NZ_JBCGDO010000017.1"/>
</dbReference>
<dbReference type="InterPro" id="IPR018060">
    <property type="entry name" value="HTH_AraC"/>
</dbReference>
<keyword evidence="1" id="KW-0805">Transcription regulation</keyword>
<dbReference type="SUPFAM" id="SSF46689">
    <property type="entry name" value="Homeodomain-like"/>
    <property type="match status" value="2"/>
</dbReference>
<protein>
    <submittedName>
        <fullName evidence="4">AraC family transcriptional regulator</fullName>
    </submittedName>
</protein>
<keyword evidence="2" id="KW-0804">Transcription</keyword>
<dbReference type="EMBL" id="JBCGDO010000017">
    <property type="protein sequence ID" value="MEM0543408.1"/>
    <property type="molecule type" value="Genomic_DNA"/>
</dbReference>
<organism evidence="4 5">
    <name type="scientific">Flavobacterium aureirubrum</name>
    <dbReference type="NCBI Taxonomy" id="3133147"/>
    <lineage>
        <taxon>Bacteria</taxon>
        <taxon>Pseudomonadati</taxon>
        <taxon>Bacteroidota</taxon>
        <taxon>Flavobacteriia</taxon>
        <taxon>Flavobacteriales</taxon>
        <taxon>Flavobacteriaceae</taxon>
        <taxon>Flavobacterium</taxon>
    </lineage>
</organism>
<sequence>MLINKAIASDNSGNEIRVSSVFNYENKIEFNNFSAKYVLSGKELYQLNNKKYSVSSGEYVVGNKSIEASIIIDSKEPVKGICIDIAKSKIEEIIDFSFSKNQTFKKFIFEQEWMSKKYNAASTNLGYAINQIAQKVEENNTEKTFFTNDIFYSLAECIVKDQEYIFTHFQSLKAIKEETNGKLLDFIYDAKNFMDTHYLDKINLDTIALEAKISQYHFIRLFKKMFNVTPYQYISQKRLHLAKALLLEGTEIIDCTYITGFSNPANFSKAFKNEFGIPPKNMKCKN</sequence>
<evidence type="ECO:0000259" key="3">
    <source>
        <dbReference type="PROSITE" id="PS01124"/>
    </source>
</evidence>
<comment type="caution">
    <text evidence="4">The sequence shown here is derived from an EMBL/GenBank/DDBJ whole genome shotgun (WGS) entry which is preliminary data.</text>
</comment>